<feature type="non-terminal residue" evidence="1">
    <location>
        <position position="1"/>
    </location>
</feature>
<evidence type="ECO:0000313" key="1">
    <source>
        <dbReference type="EMBL" id="GAG40041.1"/>
    </source>
</evidence>
<proteinExistence type="predicted"/>
<dbReference type="EMBL" id="BARS01042173">
    <property type="protein sequence ID" value="GAG40041.1"/>
    <property type="molecule type" value="Genomic_DNA"/>
</dbReference>
<sequence>YYLSLAYPRVFMCIITLSIIGEQILPSRIAKVTPSTNPENVLISTVKIPIIKP</sequence>
<reference evidence="1" key="1">
    <citation type="journal article" date="2014" name="Front. Microbiol.">
        <title>High frequency of phylogenetically diverse reductive dehalogenase-homologous genes in deep subseafloor sedimentary metagenomes.</title>
        <authorList>
            <person name="Kawai M."/>
            <person name="Futagami T."/>
            <person name="Toyoda A."/>
            <person name="Takaki Y."/>
            <person name="Nishi S."/>
            <person name="Hori S."/>
            <person name="Arai W."/>
            <person name="Tsubouchi T."/>
            <person name="Morono Y."/>
            <person name="Uchiyama I."/>
            <person name="Ito T."/>
            <person name="Fujiyama A."/>
            <person name="Inagaki F."/>
            <person name="Takami H."/>
        </authorList>
    </citation>
    <scope>NUCLEOTIDE SEQUENCE</scope>
    <source>
        <strain evidence="1">Expedition CK06-06</strain>
    </source>
</reference>
<protein>
    <submittedName>
        <fullName evidence="1">Uncharacterized protein</fullName>
    </submittedName>
</protein>
<accession>X0YTS6</accession>
<comment type="caution">
    <text evidence="1">The sequence shown here is derived from an EMBL/GenBank/DDBJ whole genome shotgun (WGS) entry which is preliminary data.</text>
</comment>
<gene>
    <name evidence="1" type="ORF">S01H1_64019</name>
</gene>
<dbReference type="AlphaFoldDB" id="X0YTS6"/>
<name>X0YTS6_9ZZZZ</name>
<organism evidence="1">
    <name type="scientific">marine sediment metagenome</name>
    <dbReference type="NCBI Taxonomy" id="412755"/>
    <lineage>
        <taxon>unclassified sequences</taxon>
        <taxon>metagenomes</taxon>
        <taxon>ecological metagenomes</taxon>
    </lineage>
</organism>